<dbReference type="SUPFAM" id="SSF103473">
    <property type="entry name" value="MFS general substrate transporter"/>
    <property type="match status" value="1"/>
</dbReference>
<feature type="transmembrane region" description="Helical" evidence="8">
    <location>
        <begin position="341"/>
        <end position="360"/>
    </location>
</feature>
<dbReference type="PANTHER" id="PTHR43791">
    <property type="entry name" value="PERMEASE-RELATED"/>
    <property type="match status" value="1"/>
</dbReference>
<evidence type="ECO:0000256" key="2">
    <source>
        <dbReference type="ARBA" id="ARBA00022448"/>
    </source>
</evidence>
<sequence length="532" mass="58751">MRWLSRARAVVWPEPSDPKERSLLRKADLLILPYLCLNFCFNYLDRVNFINAYVSGLREDLRMDGNEYNNVIACFTAGFAIAQIPQNLLLLVVPPRYLFPINGVLWGALTMLGAAATKAEHLYVIKFFQGAAESSTFIGAVRAAFASHAQYIMGSWYKPSELGKRSAIFACSAQVANIFSGSLQSVLYRDLDGVHGIRGWQWQFLVCGAATIPVAAAGVFLFPDTPTKTRSRLFTPDERELAVSRLPPRQKTKLDRTLFRRVLLRWEFWLLSLIWICGGALESFPAWGVMSVWMKFQRTAQGLPLYTVDQLNHYPMGLPAVAITALLVAAVWTDYRTRDRFAVNLVVAATALVSGTLVLFGGLNPGKLPRGAFYTAFYLSGISFAGQMSNFSWANELMARDEEARSLVLASMNVMGYAFNAWFQVVFFRVSSAPAYTQGSSLVIAFAPIMCILTCAARYCQVRDQRRGLVVDSPDPTAELVDADGKHRPGTGTTDAAISDDEKEAVLKIDPSEDCQKAESVASGAAREGKSS</sequence>
<feature type="transmembrane region" description="Helical" evidence="8">
    <location>
        <begin position="314"/>
        <end position="332"/>
    </location>
</feature>
<dbReference type="GO" id="GO:0005886">
    <property type="term" value="C:plasma membrane"/>
    <property type="evidence" value="ECO:0007669"/>
    <property type="project" value="TreeGrafter"/>
</dbReference>
<evidence type="ECO:0000256" key="4">
    <source>
        <dbReference type="ARBA" id="ARBA00022989"/>
    </source>
</evidence>
<dbReference type="Gene3D" id="1.20.1250.20">
    <property type="entry name" value="MFS general substrate transporter like domains"/>
    <property type="match status" value="1"/>
</dbReference>
<feature type="transmembrane region" description="Helical" evidence="8">
    <location>
        <begin position="97"/>
        <end position="116"/>
    </location>
</feature>
<gene>
    <name evidence="9" type="ORF">DMC30DRAFT_419239</name>
</gene>
<feature type="transmembrane region" description="Helical" evidence="8">
    <location>
        <begin position="268"/>
        <end position="294"/>
    </location>
</feature>
<dbReference type="InterPro" id="IPR036259">
    <property type="entry name" value="MFS_trans_sf"/>
</dbReference>
<protein>
    <submittedName>
        <fullName evidence="9">Major facilitator superfamily domain-containing protein</fullName>
    </submittedName>
</protein>
<comment type="similarity">
    <text evidence="6">Belongs to the major facilitator superfamily. Allantoate permease family.</text>
</comment>
<name>A0A5C5FN00_9BASI</name>
<dbReference type="GO" id="GO:0015233">
    <property type="term" value="F:pantothenate transmembrane transporter activity"/>
    <property type="evidence" value="ECO:0007669"/>
    <property type="project" value="TreeGrafter"/>
</dbReference>
<feature type="region of interest" description="Disordered" evidence="7">
    <location>
        <begin position="513"/>
        <end position="532"/>
    </location>
</feature>
<feature type="transmembrane region" description="Helical" evidence="8">
    <location>
        <begin position="200"/>
        <end position="222"/>
    </location>
</feature>
<keyword evidence="5 8" id="KW-0472">Membrane</keyword>
<evidence type="ECO:0000313" key="10">
    <source>
        <dbReference type="Proteomes" id="UP000311382"/>
    </source>
</evidence>
<dbReference type="STRING" id="5288.A0A5C5FN00"/>
<feature type="transmembrane region" description="Helical" evidence="8">
    <location>
        <begin position="439"/>
        <end position="460"/>
    </location>
</feature>
<evidence type="ECO:0000256" key="6">
    <source>
        <dbReference type="ARBA" id="ARBA00037968"/>
    </source>
</evidence>
<evidence type="ECO:0000256" key="3">
    <source>
        <dbReference type="ARBA" id="ARBA00022692"/>
    </source>
</evidence>
<comment type="caution">
    <text evidence="9">The sequence shown here is derived from an EMBL/GenBank/DDBJ whole genome shotgun (WGS) entry which is preliminary data.</text>
</comment>
<reference evidence="9 10" key="1">
    <citation type="submission" date="2019-03" db="EMBL/GenBank/DDBJ databases">
        <title>Rhodosporidium diobovatum UCD-FST 08-225 genome sequencing, assembly, and annotation.</title>
        <authorList>
            <person name="Fakankun I.U."/>
            <person name="Fristensky B."/>
            <person name="Levin D.B."/>
        </authorList>
    </citation>
    <scope>NUCLEOTIDE SEQUENCE [LARGE SCALE GENOMIC DNA]</scope>
    <source>
        <strain evidence="9 10">UCD-FST 08-225</strain>
    </source>
</reference>
<evidence type="ECO:0000313" key="9">
    <source>
        <dbReference type="EMBL" id="TNY18025.1"/>
    </source>
</evidence>
<dbReference type="PANTHER" id="PTHR43791:SF4">
    <property type="entry name" value="PANTOTHENATE TRANSPORTER FEN2"/>
    <property type="match status" value="1"/>
</dbReference>
<evidence type="ECO:0000256" key="5">
    <source>
        <dbReference type="ARBA" id="ARBA00023136"/>
    </source>
</evidence>
<comment type="subcellular location">
    <subcellularLocation>
        <location evidence="1">Membrane</location>
        <topology evidence="1">Multi-pass membrane protein</topology>
    </subcellularLocation>
</comment>
<evidence type="ECO:0000256" key="1">
    <source>
        <dbReference type="ARBA" id="ARBA00004141"/>
    </source>
</evidence>
<feature type="region of interest" description="Disordered" evidence="7">
    <location>
        <begin position="473"/>
        <end position="503"/>
    </location>
</feature>
<dbReference type="OrthoDB" id="3639251at2759"/>
<keyword evidence="4 8" id="KW-1133">Transmembrane helix</keyword>
<dbReference type="GO" id="GO:0098717">
    <property type="term" value="P:pantothenate import across plasma membrane"/>
    <property type="evidence" value="ECO:0007669"/>
    <property type="project" value="TreeGrafter"/>
</dbReference>
<dbReference type="InterPro" id="IPR011701">
    <property type="entry name" value="MFS"/>
</dbReference>
<dbReference type="Proteomes" id="UP000311382">
    <property type="component" value="Unassembled WGS sequence"/>
</dbReference>
<proteinExistence type="inferred from homology"/>
<dbReference type="EMBL" id="SOZI01000161">
    <property type="protein sequence ID" value="TNY18025.1"/>
    <property type="molecule type" value="Genomic_DNA"/>
</dbReference>
<feature type="transmembrane region" description="Helical" evidence="8">
    <location>
        <begin position="406"/>
        <end position="427"/>
    </location>
</feature>
<organism evidence="9 10">
    <name type="scientific">Rhodotorula diobovata</name>
    <dbReference type="NCBI Taxonomy" id="5288"/>
    <lineage>
        <taxon>Eukaryota</taxon>
        <taxon>Fungi</taxon>
        <taxon>Dikarya</taxon>
        <taxon>Basidiomycota</taxon>
        <taxon>Pucciniomycotina</taxon>
        <taxon>Microbotryomycetes</taxon>
        <taxon>Sporidiobolales</taxon>
        <taxon>Sporidiobolaceae</taxon>
        <taxon>Rhodotorula</taxon>
    </lineage>
</organism>
<evidence type="ECO:0000256" key="7">
    <source>
        <dbReference type="SAM" id="MobiDB-lite"/>
    </source>
</evidence>
<dbReference type="AlphaFoldDB" id="A0A5C5FN00"/>
<evidence type="ECO:0000256" key="8">
    <source>
        <dbReference type="SAM" id="Phobius"/>
    </source>
</evidence>
<feature type="transmembrane region" description="Helical" evidence="8">
    <location>
        <begin position="68"/>
        <end position="85"/>
    </location>
</feature>
<keyword evidence="2" id="KW-0813">Transport</keyword>
<accession>A0A5C5FN00</accession>
<keyword evidence="10" id="KW-1185">Reference proteome</keyword>
<dbReference type="Pfam" id="PF07690">
    <property type="entry name" value="MFS_1"/>
    <property type="match status" value="1"/>
</dbReference>
<keyword evidence="3 8" id="KW-0812">Transmembrane</keyword>
<feature type="transmembrane region" description="Helical" evidence="8">
    <location>
        <begin position="372"/>
        <end position="394"/>
    </location>
</feature>
<dbReference type="FunFam" id="1.20.1250.20:FF:000065">
    <property type="entry name" value="Putative MFS pantothenate transporter"/>
    <property type="match status" value="1"/>
</dbReference>